<evidence type="ECO:0000313" key="6">
    <source>
        <dbReference type="Proteomes" id="UP000199695"/>
    </source>
</evidence>
<evidence type="ECO:0000256" key="3">
    <source>
        <dbReference type="SAM" id="Phobius"/>
    </source>
</evidence>
<dbReference type="InterPro" id="IPR002078">
    <property type="entry name" value="Sigma_54_int"/>
</dbReference>
<proteinExistence type="predicted"/>
<evidence type="ECO:0000256" key="2">
    <source>
        <dbReference type="ARBA" id="ARBA00022801"/>
    </source>
</evidence>
<dbReference type="SMART" id="SM00382">
    <property type="entry name" value="AAA"/>
    <property type="match status" value="1"/>
</dbReference>
<evidence type="ECO:0000256" key="1">
    <source>
        <dbReference type="ARBA" id="ARBA00022670"/>
    </source>
</evidence>
<dbReference type="PANTHER" id="PTHR42759">
    <property type="entry name" value="MOXR FAMILY PROTEIN"/>
    <property type="match status" value="1"/>
</dbReference>
<dbReference type="STRING" id="1173111.SAMN05444955_10657"/>
<evidence type="ECO:0000259" key="4">
    <source>
        <dbReference type="SMART" id="SM00382"/>
    </source>
</evidence>
<dbReference type="AlphaFoldDB" id="A0A1H8DZP9"/>
<dbReference type="OrthoDB" id="9782629at2"/>
<dbReference type="SUPFAM" id="SSF52540">
    <property type="entry name" value="P-loop containing nucleoside triphosphate hydrolases"/>
    <property type="match status" value="1"/>
</dbReference>
<dbReference type="GO" id="GO:0005524">
    <property type="term" value="F:ATP binding"/>
    <property type="evidence" value="ECO:0007669"/>
    <property type="project" value="InterPro"/>
</dbReference>
<dbReference type="InterPro" id="IPR046843">
    <property type="entry name" value="LonB_AAA-LID"/>
</dbReference>
<keyword evidence="3" id="KW-1133">Transmembrane helix</keyword>
<dbReference type="InterPro" id="IPR003593">
    <property type="entry name" value="AAA+_ATPase"/>
</dbReference>
<dbReference type="PANTHER" id="PTHR42759:SF1">
    <property type="entry name" value="MAGNESIUM-CHELATASE SUBUNIT CHLD"/>
    <property type="match status" value="1"/>
</dbReference>
<feature type="transmembrane region" description="Helical" evidence="3">
    <location>
        <begin position="151"/>
        <end position="167"/>
    </location>
</feature>
<dbReference type="Gene3D" id="3.40.50.300">
    <property type="entry name" value="P-loop containing nucleotide triphosphate hydrolases"/>
    <property type="match status" value="1"/>
</dbReference>
<keyword evidence="6" id="KW-1185">Reference proteome</keyword>
<organism evidence="5 6">
    <name type="scientific">Lihuaxuella thermophila</name>
    <dbReference type="NCBI Taxonomy" id="1173111"/>
    <lineage>
        <taxon>Bacteria</taxon>
        <taxon>Bacillati</taxon>
        <taxon>Bacillota</taxon>
        <taxon>Bacilli</taxon>
        <taxon>Bacillales</taxon>
        <taxon>Thermoactinomycetaceae</taxon>
        <taxon>Lihuaxuella</taxon>
    </lineage>
</organism>
<dbReference type="Pfam" id="PF20436">
    <property type="entry name" value="LonB_AAA-LID"/>
    <property type="match status" value="1"/>
</dbReference>
<evidence type="ECO:0000313" key="5">
    <source>
        <dbReference type="EMBL" id="SEN12636.1"/>
    </source>
</evidence>
<keyword evidence="3" id="KW-0472">Membrane</keyword>
<dbReference type="Gene3D" id="1.10.8.60">
    <property type="match status" value="1"/>
</dbReference>
<keyword evidence="1 5" id="KW-0645">Protease</keyword>
<dbReference type="EMBL" id="FOCQ01000006">
    <property type="protein sequence ID" value="SEN12636.1"/>
    <property type="molecule type" value="Genomic_DNA"/>
</dbReference>
<dbReference type="GO" id="GO:0008233">
    <property type="term" value="F:peptidase activity"/>
    <property type="evidence" value="ECO:0007669"/>
    <property type="project" value="UniProtKB-KW"/>
</dbReference>
<dbReference type="GO" id="GO:0006508">
    <property type="term" value="P:proteolysis"/>
    <property type="evidence" value="ECO:0007669"/>
    <property type="project" value="UniProtKB-KW"/>
</dbReference>
<keyword evidence="3" id="KW-0812">Transmembrane</keyword>
<dbReference type="InterPro" id="IPR000523">
    <property type="entry name" value="Mg_chelatse_chII-like_cat_dom"/>
</dbReference>
<dbReference type="InterPro" id="IPR027417">
    <property type="entry name" value="P-loop_NTPase"/>
</dbReference>
<name>A0A1H8DZP9_9BACL</name>
<dbReference type="GO" id="GO:0006355">
    <property type="term" value="P:regulation of DNA-templated transcription"/>
    <property type="evidence" value="ECO:0007669"/>
    <property type="project" value="InterPro"/>
</dbReference>
<dbReference type="Pfam" id="PF00158">
    <property type="entry name" value="Sigma54_activat"/>
    <property type="match status" value="1"/>
</dbReference>
<dbReference type="Pfam" id="PF01078">
    <property type="entry name" value="Mg_chelatase"/>
    <property type="match status" value="1"/>
</dbReference>
<feature type="domain" description="AAA+ ATPase" evidence="4">
    <location>
        <begin position="52"/>
        <end position="315"/>
    </location>
</feature>
<dbReference type="Proteomes" id="UP000199695">
    <property type="component" value="Unassembled WGS sequence"/>
</dbReference>
<protein>
    <submittedName>
        <fullName evidence="5">Lon-like ATP-dependent protease</fullName>
    </submittedName>
</protein>
<accession>A0A1H8DZP9</accession>
<reference evidence="5 6" key="1">
    <citation type="submission" date="2016-10" db="EMBL/GenBank/DDBJ databases">
        <authorList>
            <person name="de Groot N.N."/>
        </authorList>
    </citation>
    <scope>NUCLEOTIDE SEQUENCE [LARGE SCALE GENOMIC DNA]</scope>
    <source>
        <strain evidence="5 6">DSM 46701</strain>
    </source>
</reference>
<sequence>MAERVWFQRAGEEETFVTPWNTTAEIPLPERLIDQVIGQDRAVEIVRLAARQRRSVLLLGEPGTGKSMLGRAMTEWVSPLPPVDVLLFPGGQNRYTIPVRTVPAGEGSAAVRRAGKLGRQQRLARRLLLGLLMVAIFVVAGFTSWKEKEPLYLATGLSLALFLFWLGSRRDPLQTAAEPRLLIDRSKGEPVPFVDATGLHAGGLLGDVRHDPYQSGKWAASPQSLVEPGAIHLAHGGVLFIDELATLDQETQQRLLTAFQEKELTISGRQAGSSGSMVRTEPVPCDFVLVVAGNLPDLEKLHPALRSRIRGYGYEIVMADSMEDNPANREKLARFIAQEVEKDGRIPHFTREAAEMVVEHARGLAGKPHSLTTRFRELGGLVRAAGDVAAAEGEDLVLPVHVEKAMVMVWTVEEQLQTAKRTMRKAVGKE</sequence>
<feature type="transmembrane region" description="Helical" evidence="3">
    <location>
        <begin position="127"/>
        <end position="145"/>
    </location>
</feature>
<dbReference type="InterPro" id="IPR050764">
    <property type="entry name" value="CbbQ/NirQ/NorQ/GpvN"/>
</dbReference>
<gene>
    <name evidence="5" type="ORF">SAMN05444955_10657</name>
</gene>
<keyword evidence="2" id="KW-0378">Hydrolase</keyword>